<reference evidence="1 2" key="1">
    <citation type="submission" date="2015-04" db="EMBL/GenBank/DDBJ databases">
        <title>Complete genome sequence of Sulfurovum lithotrophicum ATCC BAA-797T.</title>
        <authorList>
            <person name="Ahn J."/>
            <person name="Park G."/>
            <person name="Jeon W."/>
            <person name="Jang Y."/>
            <person name="Jang M."/>
            <person name="Lee H."/>
            <person name="Lee H."/>
        </authorList>
    </citation>
    <scope>NUCLEOTIDE SEQUENCE [LARGE SCALE GENOMIC DNA]</scope>
    <source>
        <strain evidence="2">ATCC BAA-797 / 42BKT</strain>
    </source>
</reference>
<organism evidence="1 2">
    <name type="scientific">Sulfurovum lithotrophicum</name>
    <dbReference type="NCBI Taxonomy" id="206403"/>
    <lineage>
        <taxon>Bacteria</taxon>
        <taxon>Pseudomonadati</taxon>
        <taxon>Campylobacterota</taxon>
        <taxon>Epsilonproteobacteria</taxon>
        <taxon>Campylobacterales</taxon>
        <taxon>Sulfurovaceae</taxon>
        <taxon>Sulfurovum</taxon>
    </lineage>
</organism>
<evidence type="ECO:0000313" key="1">
    <source>
        <dbReference type="EMBL" id="AKF25145.1"/>
    </source>
</evidence>
<evidence type="ECO:0000313" key="2">
    <source>
        <dbReference type="Proteomes" id="UP000034444"/>
    </source>
</evidence>
<dbReference type="InterPro" id="IPR034660">
    <property type="entry name" value="DinB/YfiT-like"/>
</dbReference>
<dbReference type="OrthoDB" id="9181047at2"/>
<dbReference type="RefSeq" id="WP_046551226.1">
    <property type="nucleotide sequence ID" value="NZ_CP011308.1"/>
</dbReference>
<evidence type="ECO:0008006" key="3">
    <source>
        <dbReference type="Google" id="ProtNLM"/>
    </source>
</evidence>
<dbReference type="KEGG" id="slh:YH65_06875"/>
<protein>
    <recommendedName>
        <fullName evidence="3">DinB-like domain-containing protein</fullName>
    </recommendedName>
</protein>
<dbReference type="AlphaFoldDB" id="A0A7U4M1L0"/>
<reference evidence="2" key="2">
    <citation type="journal article" date="2017" name="Stand. Genomic Sci.">
        <title>Complete genome sequence of the sulfur-oxidizing chemolithoautotrophic Sulfurovum lithotrophicum 42BKTT.</title>
        <authorList>
            <person name="Jeon W."/>
            <person name="Priscilla L."/>
            <person name="Park G."/>
            <person name="Lee H."/>
            <person name="Lee N."/>
            <person name="Lee D."/>
            <person name="Kwon H."/>
            <person name="Ahn I."/>
            <person name="Lee C."/>
            <person name="Lee H."/>
            <person name="Ahn J."/>
        </authorList>
    </citation>
    <scope>NUCLEOTIDE SEQUENCE [LARGE SCALE GENOMIC DNA]</scope>
    <source>
        <strain evidence="2">ATCC BAA-797 / 42BKT</strain>
    </source>
</reference>
<gene>
    <name evidence="1" type="ORF">YH65_06875</name>
</gene>
<accession>A0A7U4M1L0</accession>
<dbReference type="Proteomes" id="UP000034444">
    <property type="component" value="Chromosome"/>
</dbReference>
<sequence>MKEVDSKEIIETLQEAGAGISPFKRLIAKHVIFPMLNRFISWEKAGDIYDREGTKIIALVSPLSKEKLFERVLVPKLFGLEDNSRYYSVAMVIKHLLIVGNALQTRIPLLSQGRKLNDQVQIEDVKPYTEIEDDIVQQFETFLASYRKLLNKNVKNIYIDNTSAHPWFGEFNPKQWSILGMVHQIVHRRQIEAIIKEL</sequence>
<proteinExistence type="predicted"/>
<dbReference type="EMBL" id="CP011308">
    <property type="protein sequence ID" value="AKF25145.1"/>
    <property type="molecule type" value="Genomic_DNA"/>
</dbReference>
<keyword evidence="2" id="KW-1185">Reference proteome</keyword>
<name>A0A7U4M1L0_9BACT</name>
<dbReference type="SUPFAM" id="SSF109854">
    <property type="entry name" value="DinB/YfiT-like putative metalloenzymes"/>
    <property type="match status" value="1"/>
</dbReference>
<dbReference type="Gene3D" id="1.20.120.450">
    <property type="entry name" value="dinb family like domain"/>
    <property type="match status" value="1"/>
</dbReference>